<protein>
    <submittedName>
        <fullName evidence="3">Unannotated protein</fullName>
    </submittedName>
</protein>
<dbReference type="InterPro" id="IPR009057">
    <property type="entry name" value="Homeodomain-like_sf"/>
</dbReference>
<reference evidence="3" key="1">
    <citation type="submission" date="2020-05" db="EMBL/GenBank/DDBJ databases">
        <authorList>
            <person name="Chiriac C."/>
            <person name="Salcher M."/>
            <person name="Ghai R."/>
            <person name="Kavagutti S V."/>
        </authorList>
    </citation>
    <scope>NUCLEOTIDE SEQUENCE</scope>
</reference>
<dbReference type="InterPro" id="IPR001647">
    <property type="entry name" value="HTH_TetR"/>
</dbReference>
<dbReference type="GO" id="GO:0003677">
    <property type="term" value="F:DNA binding"/>
    <property type="evidence" value="ECO:0007669"/>
    <property type="project" value="UniProtKB-KW"/>
</dbReference>
<proteinExistence type="predicted"/>
<keyword evidence="1" id="KW-0238">DNA-binding</keyword>
<dbReference type="Gene3D" id="1.10.357.10">
    <property type="entry name" value="Tetracycline Repressor, domain 2"/>
    <property type="match status" value="1"/>
</dbReference>
<sequence>MAAPDTIPPITDGVFFHVPRALPRGKNALARDEVLRVQQERTLIAVTELLAAYGPHEVGPKDICTRAGLSLTSFYASYSSKEECIFAAYDRFIDLLLTRLLVLDGSGRPWREYVGEVMDTYLGALRADPVVAMAFQVQMDAMGAGARERRRTALSSLAELLFSKHVEWDPSARDRFPFAAYLSGVYGLRQLAADALEAGDLGRLDELAAEATAWVSTMFGGDGDRA</sequence>
<dbReference type="EMBL" id="CAEZXR010000037">
    <property type="protein sequence ID" value="CAB4692044.1"/>
    <property type="molecule type" value="Genomic_DNA"/>
</dbReference>
<organism evidence="3">
    <name type="scientific">freshwater metagenome</name>
    <dbReference type="NCBI Taxonomy" id="449393"/>
    <lineage>
        <taxon>unclassified sequences</taxon>
        <taxon>metagenomes</taxon>
        <taxon>ecological metagenomes</taxon>
    </lineage>
</organism>
<dbReference type="AlphaFoldDB" id="A0A6J6P6R3"/>
<dbReference type="SUPFAM" id="SSF46689">
    <property type="entry name" value="Homeodomain-like"/>
    <property type="match status" value="1"/>
</dbReference>
<accession>A0A6J6P6R3</accession>
<evidence type="ECO:0000313" key="3">
    <source>
        <dbReference type="EMBL" id="CAB4692044.1"/>
    </source>
</evidence>
<feature type="domain" description="HTH tetR-type" evidence="2">
    <location>
        <begin position="36"/>
        <end position="96"/>
    </location>
</feature>
<dbReference type="PROSITE" id="PS50977">
    <property type="entry name" value="HTH_TETR_2"/>
    <property type="match status" value="1"/>
</dbReference>
<evidence type="ECO:0000256" key="1">
    <source>
        <dbReference type="ARBA" id="ARBA00023125"/>
    </source>
</evidence>
<dbReference type="Pfam" id="PF00440">
    <property type="entry name" value="TetR_N"/>
    <property type="match status" value="1"/>
</dbReference>
<gene>
    <name evidence="3" type="ORF">UFOPK2579_00471</name>
</gene>
<evidence type="ECO:0000259" key="2">
    <source>
        <dbReference type="PROSITE" id="PS50977"/>
    </source>
</evidence>
<name>A0A6J6P6R3_9ZZZZ</name>